<evidence type="ECO:0000256" key="6">
    <source>
        <dbReference type="ARBA" id="ARBA00022824"/>
    </source>
</evidence>
<dbReference type="AlphaFoldDB" id="A0A1X2HZM4"/>
<accession>A0A1X2HZM4</accession>
<keyword evidence="3 11" id="KW-0415">Karyogamy</keyword>
<comment type="caution">
    <text evidence="12">The sequence shown here is derived from an EMBL/GenBank/DDBJ whole genome shotgun (WGS) entry which is preliminary data.</text>
</comment>
<dbReference type="GO" id="GO:0000742">
    <property type="term" value="P:karyogamy involved in conjugation with cellular fusion"/>
    <property type="evidence" value="ECO:0007669"/>
    <property type="project" value="UniProtKB-UniRule"/>
</dbReference>
<evidence type="ECO:0000256" key="9">
    <source>
        <dbReference type="ARBA" id="ARBA00023180"/>
    </source>
</evidence>
<reference evidence="12 13" key="1">
    <citation type="submission" date="2016-07" db="EMBL/GenBank/DDBJ databases">
        <title>Pervasive Adenine N6-methylation of Active Genes in Fungi.</title>
        <authorList>
            <consortium name="DOE Joint Genome Institute"/>
            <person name="Mondo S.J."/>
            <person name="Dannebaum R.O."/>
            <person name="Kuo R.C."/>
            <person name="Labutti K."/>
            <person name="Haridas S."/>
            <person name="Kuo A."/>
            <person name="Salamov A."/>
            <person name="Ahrendt S.R."/>
            <person name="Lipzen A."/>
            <person name="Sullivan W."/>
            <person name="Andreopoulos W.B."/>
            <person name="Clum A."/>
            <person name="Lindquist E."/>
            <person name="Daum C."/>
            <person name="Ramamoorthy G.K."/>
            <person name="Gryganskyi A."/>
            <person name="Culley D."/>
            <person name="Magnuson J.K."/>
            <person name="James T.Y."/>
            <person name="O'Malley M.A."/>
            <person name="Stajich J.E."/>
            <person name="Spatafora J.W."/>
            <person name="Visel A."/>
            <person name="Grigoriev I.V."/>
        </authorList>
    </citation>
    <scope>NUCLEOTIDE SEQUENCE [LARGE SCALE GENOMIC DNA]</scope>
    <source>
        <strain evidence="12 13">NRRL 1336</strain>
    </source>
</reference>
<dbReference type="OrthoDB" id="5311848at2759"/>
<evidence type="ECO:0000256" key="11">
    <source>
        <dbReference type="RuleBase" id="RU368082"/>
    </source>
</evidence>
<evidence type="ECO:0000256" key="2">
    <source>
        <dbReference type="ARBA" id="ARBA00010473"/>
    </source>
</evidence>
<name>A0A1X2HZM4_9FUNG</name>
<keyword evidence="9" id="KW-0325">Glycoprotein</keyword>
<gene>
    <name evidence="12" type="ORF">BCR42DRAFT_174080</name>
</gene>
<dbReference type="EMBL" id="MCGE01000041">
    <property type="protein sequence ID" value="ORZ05977.1"/>
    <property type="molecule type" value="Genomic_DNA"/>
</dbReference>
<proteinExistence type="inferred from homology"/>
<dbReference type="GO" id="GO:0005789">
    <property type="term" value="C:endoplasmic reticulum membrane"/>
    <property type="evidence" value="ECO:0007669"/>
    <property type="project" value="UniProtKB-SubCell"/>
</dbReference>
<evidence type="ECO:0000256" key="3">
    <source>
        <dbReference type="ARBA" id="ARBA00022459"/>
    </source>
</evidence>
<organism evidence="12 13">
    <name type="scientific">Absidia repens</name>
    <dbReference type="NCBI Taxonomy" id="90262"/>
    <lineage>
        <taxon>Eukaryota</taxon>
        <taxon>Fungi</taxon>
        <taxon>Fungi incertae sedis</taxon>
        <taxon>Mucoromycota</taxon>
        <taxon>Mucoromycotina</taxon>
        <taxon>Mucoromycetes</taxon>
        <taxon>Mucorales</taxon>
        <taxon>Cunninghamellaceae</taxon>
        <taxon>Absidia</taxon>
    </lineage>
</organism>
<dbReference type="PANTHER" id="PTHR28012:SF1">
    <property type="entry name" value="NUCLEAR FUSION PROTEIN KAR5"/>
    <property type="match status" value="1"/>
</dbReference>
<dbReference type="GO" id="GO:0048288">
    <property type="term" value="P:nuclear membrane fusion involved in karyogamy"/>
    <property type="evidence" value="ECO:0007669"/>
    <property type="project" value="UniProtKB-UniRule"/>
</dbReference>
<evidence type="ECO:0000256" key="8">
    <source>
        <dbReference type="ARBA" id="ARBA00023136"/>
    </source>
</evidence>
<evidence type="ECO:0000313" key="13">
    <source>
        <dbReference type="Proteomes" id="UP000193560"/>
    </source>
</evidence>
<comment type="similarity">
    <text evidence="2 11">Belongs to the KAR5 family.</text>
</comment>
<evidence type="ECO:0000256" key="4">
    <source>
        <dbReference type="ARBA" id="ARBA00022692"/>
    </source>
</evidence>
<keyword evidence="4" id="KW-0812">Transmembrane</keyword>
<evidence type="ECO:0000256" key="7">
    <source>
        <dbReference type="ARBA" id="ARBA00022989"/>
    </source>
</evidence>
<keyword evidence="6 11" id="KW-0256">Endoplasmic reticulum</keyword>
<keyword evidence="10 11" id="KW-0539">Nucleus</keyword>
<comment type="subcellular location">
    <subcellularLocation>
        <location evidence="11">Endoplasmic reticulum membrane</location>
    </subcellularLocation>
    <subcellularLocation>
        <location evidence="11">Nucleus membrane</location>
    </subcellularLocation>
</comment>
<evidence type="ECO:0000256" key="5">
    <source>
        <dbReference type="ARBA" id="ARBA00022729"/>
    </source>
</evidence>
<dbReference type="PANTHER" id="PTHR28012">
    <property type="entry name" value="NUCLEAR FUSION PROTEIN KAR5"/>
    <property type="match status" value="1"/>
</dbReference>
<dbReference type="Proteomes" id="UP000193560">
    <property type="component" value="Unassembled WGS sequence"/>
</dbReference>
<comment type="function">
    <text evidence="1 11">Required for nuclear membrane fusion during karyogamy.</text>
</comment>
<keyword evidence="7" id="KW-1133">Transmembrane helix</keyword>
<evidence type="ECO:0008006" key="14">
    <source>
        <dbReference type="Google" id="ProtNLM"/>
    </source>
</evidence>
<evidence type="ECO:0000313" key="12">
    <source>
        <dbReference type="EMBL" id="ORZ05977.1"/>
    </source>
</evidence>
<evidence type="ECO:0000256" key="10">
    <source>
        <dbReference type="ARBA" id="ARBA00023242"/>
    </source>
</evidence>
<keyword evidence="13" id="KW-1185">Reference proteome</keyword>
<sequence>MLTLCELATAQISVPVECQSDHPSNHLPACIKKLATAPQTWTTYSGYYRDVVTICFAIRYPLEKELLLEAQQNMTYYQSRHYDMLQQQQRDLHTWRQQEMKLLNIIRLQQSDLWDEFASLQKTSTNELLDLVTIIKQVKQTTIDVHSIQRSSVDLSQRYFDENVRKWNIAFQAVDHGLNLIYTKMDEILLWQNQTLTMYHHEQELQYQTVQQWQQSIDLANQSFSNLVNLTESHIQLLQEDILDIHAIISTAVKPVRQIFRLILVFWHDDTHLFALIGLLVSCHFFLSYPWCTLGKVLALGN</sequence>
<dbReference type="Pfam" id="PF04163">
    <property type="entry name" value="Tht1"/>
    <property type="match status" value="1"/>
</dbReference>
<dbReference type="GO" id="GO:0031965">
    <property type="term" value="C:nuclear membrane"/>
    <property type="evidence" value="ECO:0007669"/>
    <property type="project" value="UniProtKB-SubCell"/>
</dbReference>
<dbReference type="InterPro" id="IPR007292">
    <property type="entry name" value="Nuclear_fusion_Kar5"/>
</dbReference>
<evidence type="ECO:0000256" key="1">
    <source>
        <dbReference type="ARBA" id="ARBA00003389"/>
    </source>
</evidence>
<keyword evidence="8" id="KW-0472">Membrane</keyword>
<protein>
    <recommendedName>
        <fullName evidence="14">Karyogamy protein</fullName>
    </recommendedName>
</protein>
<keyword evidence="5 11" id="KW-0732">Signal</keyword>